<dbReference type="EMBL" id="KI911154">
    <property type="protein sequence ID" value="ETR99943.1"/>
    <property type="molecule type" value="Genomic_DNA"/>
</dbReference>
<evidence type="ECO:0000313" key="1">
    <source>
        <dbReference type="EMBL" id="ETR99943.1"/>
    </source>
</evidence>
<reference evidence="2" key="1">
    <citation type="journal article" date="2013" name="Ind. Biotechnol.">
        <title>Comparative genomics analysis of Trichoderma reesei strains.</title>
        <authorList>
            <person name="Koike H."/>
            <person name="Aerts A."/>
            <person name="LaButti K."/>
            <person name="Grigoriev I.V."/>
            <person name="Baker S.E."/>
        </authorList>
    </citation>
    <scope>NUCLEOTIDE SEQUENCE [LARGE SCALE GENOMIC DNA]</scope>
    <source>
        <strain evidence="2">ATCC 56765 / BCRC 32924 / NRRL 11460 / Rut C-30</strain>
    </source>
</reference>
<protein>
    <submittedName>
        <fullName evidence="1">Uncharacterized protein</fullName>
    </submittedName>
</protein>
<sequence>MIVYSTGYKVPLSVYLFGPHSTIFGMMNIEHLTSANTFRTWLACYFKGKGLVCIWFDFGGSRTECRTCFRGL</sequence>
<proteinExistence type="predicted"/>
<gene>
    <name evidence="1" type="ORF">M419DRAFT_119943</name>
</gene>
<dbReference type="HOGENOM" id="CLU_2724018_0_0_1"/>
<dbReference type="Proteomes" id="UP000024376">
    <property type="component" value="Unassembled WGS sequence"/>
</dbReference>
<organism evidence="1 2">
    <name type="scientific">Hypocrea jecorina (strain ATCC 56765 / BCRC 32924 / NRRL 11460 / Rut C-30)</name>
    <name type="common">Trichoderma reesei</name>
    <dbReference type="NCBI Taxonomy" id="1344414"/>
    <lineage>
        <taxon>Eukaryota</taxon>
        <taxon>Fungi</taxon>
        <taxon>Dikarya</taxon>
        <taxon>Ascomycota</taxon>
        <taxon>Pezizomycotina</taxon>
        <taxon>Sordariomycetes</taxon>
        <taxon>Hypocreomycetidae</taxon>
        <taxon>Hypocreales</taxon>
        <taxon>Hypocreaceae</taxon>
        <taxon>Trichoderma</taxon>
    </lineage>
</organism>
<evidence type="ECO:0000313" key="2">
    <source>
        <dbReference type="Proteomes" id="UP000024376"/>
    </source>
</evidence>
<accession>A0A024S3R0</accession>
<name>A0A024S3R0_HYPJR</name>
<dbReference type="KEGG" id="trr:M419DRAFT_119943"/>
<dbReference type="AlphaFoldDB" id="A0A024S3R0"/>